<evidence type="ECO:0000259" key="12">
    <source>
        <dbReference type="PROSITE" id="PS51873"/>
    </source>
</evidence>
<feature type="domain" description="C3H1-type" evidence="11">
    <location>
        <begin position="1"/>
        <end position="28"/>
    </location>
</feature>
<feature type="compositionally biased region" description="Polar residues" evidence="10">
    <location>
        <begin position="372"/>
        <end position="392"/>
    </location>
</feature>
<evidence type="ECO:0000256" key="6">
    <source>
        <dbReference type="ARBA" id="ARBA00022771"/>
    </source>
</evidence>
<dbReference type="PANTHER" id="PTHR11685">
    <property type="entry name" value="RBR FAMILY RING FINGER AND IBR DOMAIN-CONTAINING"/>
    <property type="match status" value="1"/>
</dbReference>
<dbReference type="Proteomes" id="UP000320762">
    <property type="component" value="Unassembled WGS sequence"/>
</dbReference>
<evidence type="ECO:0000256" key="3">
    <source>
        <dbReference type="ARBA" id="ARBA00022679"/>
    </source>
</evidence>
<dbReference type="InterPro" id="IPR017907">
    <property type="entry name" value="Znf_RING_CS"/>
</dbReference>
<dbReference type="InterPro" id="IPR031127">
    <property type="entry name" value="E3_UB_ligase_RBR"/>
</dbReference>
<feature type="domain" description="C3H1-type" evidence="11">
    <location>
        <begin position="337"/>
        <end position="365"/>
    </location>
</feature>
<dbReference type="SMART" id="SM00356">
    <property type="entry name" value="ZnF_C3H1"/>
    <property type="match status" value="4"/>
</dbReference>
<keyword evidence="5" id="KW-0677">Repeat</keyword>
<evidence type="ECO:0000256" key="1">
    <source>
        <dbReference type="ARBA" id="ARBA00001798"/>
    </source>
</evidence>
<dbReference type="OrthoDB" id="2913573at2759"/>
<evidence type="ECO:0000256" key="10">
    <source>
        <dbReference type="SAM" id="MobiDB-lite"/>
    </source>
</evidence>
<evidence type="ECO:0000313" key="13">
    <source>
        <dbReference type="EMBL" id="TRM65297.1"/>
    </source>
</evidence>
<feature type="domain" description="RING-type" evidence="12">
    <location>
        <begin position="1158"/>
        <end position="1303"/>
    </location>
</feature>
<dbReference type="Pfam" id="PF14608">
    <property type="entry name" value="zf-CCCH_2"/>
    <property type="match status" value="2"/>
</dbReference>
<evidence type="ECO:0000256" key="5">
    <source>
        <dbReference type="ARBA" id="ARBA00022737"/>
    </source>
</evidence>
<feature type="zinc finger region" description="C3H1-type" evidence="9">
    <location>
        <begin position="207"/>
        <end position="234"/>
    </location>
</feature>
<feature type="zinc finger region" description="C3H1-type" evidence="9">
    <location>
        <begin position="337"/>
        <end position="365"/>
    </location>
</feature>
<dbReference type="Pfam" id="PF01485">
    <property type="entry name" value="IBR"/>
    <property type="match status" value="1"/>
</dbReference>
<feature type="region of interest" description="Disordered" evidence="10">
    <location>
        <begin position="79"/>
        <end position="138"/>
    </location>
</feature>
<dbReference type="GO" id="GO:0008270">
    <property type="term" value="F:zinc ion binding"/>
    <property type="evidence" value="ECO:0007669"/>
    <property type="project" value="UniProtKB-KW"/>
</dbReference>
<organism evidence="13 14">
    <name type="scientific">Schizophyllum amplum</name>
    <dbReference type="NCBI Taxonomy" id="97359"/>
    <lineage>
        <taxon>Eukaryota</taxon>
        <taxon>Fungi</taxon>
        <taxon>Dikarya</taxon>
        <taxon>Basidiomycota</taxon>
        <taxon>Agaricomycotina</taxon>
        <taxon>Agaricomycetes</taxon>
        <taxon>Agaricomycetidae</taxon>
        <taxon>Agaricales</taxon>
        <taxon>Schizophyllaceae</taxon>
        <taxon>Schizophyllum</taxon>
    </lineage>
</organism>
<dbReference type="GO" id="GO:0061630">
    <property type="term" value="F:ubiquitin protein ligase activity"/>
    <property type="evidence" value="ECO:0007669"/>
    <property type="project" value="UniProtKB-EC"/>
</dbReference>
<dbReference type="Pfam" id="PF18044">
    <property type="entry name" value="zf-CCCH_4"/>
    <property type="match status" value="1"/>
</dbReference>
<feature type="domain" description="C3H1-type" evidence="11">
    <location>
        <begin position="207"/>
        <end position="234"/>
    </location>
</feature>
<protein>
    <recommendedName>
        <fullName evidence="2">RBR-type E3 ubiquitin transferase</fullName>
        <ecNumber evidence="2">2.3.2.31</ecNumber>
    </recommendedName>
</protein>
<name>A0A550CKM5_9AGAR</name>
<dbReference type="InterPro" id="IPR000571">
    <property type="entry name" value="Znf_CCCH"/>
</dbReference>
<dbReference type="EC" id="2.3.2.31" evidence="2"/>
<keyword evidence="6 9" id="KW-0863">Zinc-finger</keyword>
<dbReference type="InterPro" id="IPR002867">
    <property type="entry name" value="IBR_dom"/>
</dbReference>
<dbReference type="SUPFAM" id="SSF90229">
    <property type="entry name" value="CCCH zinc finger"/>
    <property type="match status" value="1"/>
</dbReference>
<feature type="compositionally biased region" description="Low complexity" evidence="10">
    <location>
        <begin position="300"/>
        <end position="313"/>
    </location>
</feature>
<dbReference type="GO" id="GO:0016567">
    <property type="term" value="P:protein ubiquitination"/>
    <property type="evidence" value="ECO:0007669"/>
    <property type="project" value="InterPro"/>
</dbReference>
<feature type="region of interest" description="Disordered" evidence="10">
    <location>
        <begin position="259"/>
        <end position="340"/>
    </location>
</feature>
<dbReference type="SMART" id="SM00647">
    <property type="entry name" value="IBR"/>
    <property type="match status" value="1"/>
</dbReference>
<dbReference type="InterPro" id="IPR041367">
    <property type="entry name" value="Znf-CCCH_4"/>
</dbReference>
<feature type="compositionally biased region" description="Low complexity" evidence="10">
    <location>
        <begin position="320"/>
        <end position="339"/>
    </location>
</feature>
<keyword evidence="14" id="KW-1185">Reference proteome</keyword>
<feature type="region of interest" description="Disordered" evidence="10">
    <location>
        <begin position="181"/>
        <end position="204"/>
    </location>
</feature>
<keyword evidence="3" id="KW-0808">Transferase</keyword>
<feature type="region of interest" description="Disordered" evidence="10">
    <location>
        <begin position="365"/>
        <end position="410"/>
    </location>
</feature>
<evidence type="ECO:0000256" key="8">
    <source>
        <dbReference type="ARBA" id="ARBA00022833"/>
    </source>
</evidence>
<sequence length="1303" mass="141851">MASAAPCRYFIKGACTRGDRCPWSHEQTDLDGAAYISRPCTFYKKGACRFGARCINSHDFSDDTSSEYAVSEGIDDDLPSAKQWNKDGHSSWNEPWTSTSRTADDTLVEDSDRRSSRNEPWLSTSRTDDTLVEASPAPPPLAGLSVDAAPFTPVCTSATHGFCTQWNCICQQTQEVDGIGDTQESSQYASTGWGDPPPPARSQLQGADDIPLCPYVQQGRACALSGCPYPHSASFTQAASVPGLSWSEDVEATHFTSADSCAASAAEEPGQPDVDDGGWGEVDPDPWSMPEPAPPPPSRPVALSLSSTPSTTSKRLDRASSSTGSDIPPRSSSSSASLPRGACRNLWQNGWCRFNQDCRFKHIPNPARHSNEASSSRWQQQGSSNGKQQTCSAGGRARNRGWAQKADGWGTGRGWASAAVGDWGTPVEDARDTGASNDVASTAMDPWGGNVASYDPWGTEASGASTSADADPVGQTTLDRRHYLGDLDLPPHMQNGTRQRATNVCDASQGWVSPAEPQPSKYVPAMAAANEFTEPPGLPSRVASHGGSVTPSAAGWVTPANARTGWGTPTHVSNIEEPSDACEPTNISTWEFSAQAYVDDPAAAAPCDGVQDEGVRAFDDYSQYTQQPDGAIEEHVRSPSPPASTSPLPLLPQVMDPSELPDFGPETGIYEDILRCSVRFSSGGLIQSVRTAFDPDTIEVSGYPPNTPQDHIFDLQAQFPGFFEARYDGLKFYMRYQEPFQAEAVRLELDGKEWRNRTLSARLDLSRVTEPNEHDGCKVEVCWPKPKLSAWIYLDNMTKARQMLEAFAKTPPRLNGWKVEVTKPKQKNTRDLVALKLDNLPVTAEKTDVMDLCRGFTVVMVVMNRPTYTRDAQDAVMRLLDPDGEHLFLSFLMLPDGEPLTNSRALVDFAKASDAQAVVDRLHGTTHAFMDNAELRVRSVIAYRYDVPRAHLEVLRDGLAQLPIKQSKESAVVFGDLVFDTRTSRIVILGADARAVVIARLKVEKLLHGHAVRHKEGSVVWNHYFSTPAGEKVLAKLHDKDRSVVVIADRRLRQLRVIGAGPGMSAFDKTQTAINRIIRTLAAGHEQIALSLAYHQLHYITNGGLKRIRDRFGDTNGVKIIFDPRERALVVRGDVKFQGLVSDAVDTLPANAPAFHVTCRRCPVCTGAPVRGRPLPCGHEYCSTCLLSVVRAGLSEAFSPPACVAEGCDALVPQETITRQLSTKEGKALVEAALRQYAHDHPEELKFCPTAGCEMLYRPMDSGMIVRCPACRERICPSCGVLYHEGMACTEYRYEGGSWASVG</sequence>
<gene>
    <name evidence="13" type="ORF">BD626DRAFT_488305</name>
</gene>
<feature type="compositionally biased region" description="Polar residues" evidence="10">
    <location>
        <begin position="90"/>
        <end position="101"/>
    </location>
</feature>
<dbReference type="PROSITE" id="PS50103">
    <property type="entry name" value="ZF_C3H1"/>
    <property type="match status" value="4"/>
</dbReference>
<evidence type="ECO:0000256" key="2">
    <source>
        <dbReference type="ARBA" id="ARBA00012251"/>
    </source>
</evidence>
<keyword evidence="7" id="KW-0833">Ubl conjugation pathway</keyword>
<accession>A0A550CKM5</accession>
<keyword evidence="4 9" id="KW-0479">Metal-binding</keyword>
<feature type="domain" description="C3H1-type" evidence="11">
    <location>
        <begin position="34"/>
        <end position="61"/>
    </location>
</feature>
<evidence type="ECO:0000256" key="4">
    <source>
        <dbReference type="ARBA" id="ARBA00022723"/>
    </source>
</evidence>
<evidence type="ECO:0000256" key="9">
    <source>
        <dbReference type="PROSITE-ProRule" id="PRU00723"/>
    </source>
</evidence>
<dbReference type="InterPro" id="IPR044066">
    <property type="entry name" value="TRIAD_supradom"/>
</dbReference>
<dbReference type="EMBL" id="VDMD01000005">
    <property type="protein sequence ID" value="TRM65297.1"/>
    <property type="molecule type" value="Genomic_DNA"/>
</dbReference>
<evidence type="ECO:0000259" key="11">
    <source>
        <dbReference type="PROSITE" id="PS50103"/>
    </source>
</evidence>
<feature type="zinc finger region" description="C3H1-type" evidence="9">
    <location>
        <begin position="34"/>
        <end position="61"/>
    </location>
</feature>
<feature type="region of interest" description="Disordered" evidence="10">
    <location>
        <begin position="555"/>
        <end position="582"/>
    </location>
</feature>
<dbReference type="Pfam" id="PF00097">
    <property type="entry name" value="zf-C3HC4"/>
    <property type="match status" value="1"/>
</dbReference>
<evidence type="ECO:0000256" key="7">
    <source>
        <dbReference type="ARBA" id="ARBA00022786"/>
    </source>
</evidence>
<feature type="compositionally biased region" description="Pro residues" evidence="10">
    <location>
        <begin position="287"/>
        <end position="299"/>
    </location>
</feature>
<dbReference type="InterPro" id="IPR018957">
    <property type="entry name" value="Znf_C3HC4_RING-type"/>
</dbReference>
<evidence type="ECO:0000313" key="14">
    <source>
        <dbReference type="Proteomes" id="UP000320762"/>
    </source>
</evidence>
<dbReference type="SUPFAM" id="SSF57850">
    <property type="entry name" value="RING/U-box"/>
    <property type="match status" value="2"/>
</dbReference>
<feature type="compositionally biased region" description="Acidic residues" evidence="10">
    <location>
        <begin position="273"/>
        <end position="284"/>
    </location>
</feature>
<dbReference type="Gene3D" id="3.30.1370.210">
    <property type="match status" value="1"/>
</dbReference>
<feature type="zinc finger region" description="C3H1-type" evidence="9">
    <location>
        <begin position="1"/>
        <end position="28"/>
    </location>
</feature>
<keyword evidence="8 9" id="KW-0862">Zinc</keyword>
<dbReference type="CDD" id="cd20335">
    <property type="entry name" value="BRcat_RBR"/>
    <property type="match status" value="1"/>
</dbReference>
<reference evidence="13 14" key="1">
    <citation type="journal article" date="2019" name="New Phytol.">
        <title>Comparative genomics reveals unique wood-decay strategies and fruiting body development in the Schizophyllaceae.</title>
        <authorList>
            <person name="Almasi E."/>
            <person name="Sahu N."/>
            <person name="Krizsan K."/>
            <person name="Balint B."/>
            <person name="Kovacs G.M."/>
            <person name="Kiss B."/>
            <person name="Cseklye J."/>
            <person name="Drula E."/>
            <person name="Henrissat B."/>
            <person name="Nagy I."/>
            <person name="Chovatia M."/>
            <person name="Adam C."/>
            <person name="LaButti K."/>
            <person name="Lipzen A."/>
            <person name="Riley R."/>
            <person name="Grigoriev I.V."/>
            <person name="Nagy L.G."/>
        </authorList>
    </citation>
    <scope>NUCLEOTIDE SEQUENCE [LARGE SCALE GENOMIC DNA]</scope>
    <source>
        <strain evidence="13 14">NL-1724</strain>
    </source>
</reference>
<dbReference type="InterPro" id="IPR036855">
    <property type="entry name" value="Znf_CCCH_sf"/>
</dbReference>
<proteinExistence type="predicted"/>
<dbReference type="CDD" id="cd16449">
    <property type="entry name" value="RING-HC"/>
    <property type="match status" value="1"/>
</dbReference>
<dbReference type="PROSITE" id="PS00518">
    <property type="entry name" value="ZF_RING_1"/>
    <property type="match status" value="1"/>
</dbReference>
<dbReference type="PROSITE" id="PS51873">
    <property type="entry name" value="TRIAD"/>
    <property type="match status" value="1"/>
</dbReference>
<dbReference type="STRING" id="97359.A0A550CKM5"/>
<comment type="catalytic activity">
    <reaction evidence="1">
        <text>[E2 ubiquitin-conjugating enzyme]-S-ubiquitinyl-L-cysteine + [acceptor protein]-L-lysine = [E2 ubiquitin-conjugating enzyme]-L-cysteine + [acceptor protein]-N(6)-ubiquitinyl-L-lysine.</text>
        <dbReference type="EC" id="2.3.2.31"/>
    </reaction>
</comment>
<comment type="caution">
    <text evidence="13">The sequence shown here is derived from an EMBL/GenBank/DDBJ whole genome shotgun (WGS) entry which is preliminary data.</text>
</comment>